<sequence length="423" mass="48374">MKSIFKTLFSLLLFIPLTYAQKNQIKAAQKELKAGNSEQVIAILSPVEYLISNASDEDRIHFYYIKGTALVDLANQNINTSKNLSQAVTAFNDLIDVEKESNQYKFTSEAIESLSKIKEELVNRANENLEVENFPESSNKFYQAYLIDRKDTLQLYNAAVCYKKANENEMALKCYEELKAINYSGNIEVYIAYSKSKLQDEYFGTIKERNTQIQNGTHFRPRQEIQTKKAEIYKSIAMIYVQSGYKEKAMKAISQARNLDSQDLQLALVEANLYLETKDYDYYDNLVSVIIESNPNNAELLTNFGVNCQNEQYYDGAEYYYKKAIEMNPKYAEAYVNLSALLVEKSIKIRNKMNEYLGSSDSDKKAFGVLKIEKEQIVKSVFTNLQKVVSIDPFNSSVKQLMNSMNTPSINYDSSRVALVSGE</sequence>
<proteinExistence type="predicted"/>
<comment type="caution">
    <text evidence="3">The sequence shown here is derived from an EMBL/GenBank/DDBJ whole genome shotgun (WGS) entry which is preliminary data.</text>
</comment>
<dbReference type="PANTHER" id="PTHR44395:SF1">
    <property type="entry name" value="PROTEIN O-MANNOSYL-TRANSFERASE TMTC3"/>
    <property type="match status" value="1"/>
</dbReference>
<dbReference type="InterPro" id="IPR011990">
    <property type="entry name" value="TPR-like_helical_dom_sf"/>
</dbReference>
<dbReference type="SUPFAM" id="SSF48452">
    <property type="entry name" value="TPR-like"/>
    <property type="match status" value="2"/>
</dbReference>
<dbReference type="PROSITE" id="PS50005">
    <property type="entry name" value="TPR"/>
    <property type="match status" value="2"/>
</dbReference>
<dbReference type="RefSeq" id="WP_310006449.1">
    <property type="nucleotide sequence ID" value="NZ_JAVDTX010000004.1"/>
</dbReference>
<dbReference type="EMBL" id="JAVDTX010000004">
    <property type="protein sequence ID" value="MDR6845291.1"/>
    <property type="molecule type" value="Genomic_DNA"/>
</dbReference>
<reference evidence="3 4" key="1">
    <citation type="submission" date="2023-07" db="EMBL/GenBank/DDBJ databases">
        <title>Sorghum-associated microbial communities from plants grown in Nebraska, USA.</title>
        <authorList>
            <person name="Schachtman D."/>
        </authorList>
    </citation>
    <scope>NUCLEOTIDE SEQUENCE [LARGE SCALE GENOMIC DNA]</scope>
    <source>
        <strain evidence="3 4">BE124</strain>
    </source>
</reference>
<keyword evidence="4" id="KW-1185">Reference proteome</keyword>
<evidence type="ECO:0000256" key="1">
    <source>
        <dbReference type="PROSITE-ProRule" id="PRU00339"/>
    </source>
</evidence>
<feature type="chain" id="PRO_5046471228" evidence="2">
    <location>
        <begin position="21"/>
        <end position="423"/>
    </location>
</feature>
<evidence type="ECO:0000256" key="2">
    <source>
        <dbReference type="SAM" id="SignalP"/>
    </source>
</evidence>
<dbReference type="Gene3D" id="1.25.40.10">
    <property type="entry name" value="Tetratricopeptide repeat domain"/>
    <property type="match status" value="2"/>
</dbReference>
<dbReference type="PANTHER" id="PTHR44395">
    <property type="match status" value="1"/>
</dbReference>
<evidence type="ECO:0000313" key="4">
    <source>
        <dbReference type="Proteomes" id="UP001261871"/>
    </source>
</evidence>
<organism evidence="3 4">
    <name type="scientific">Flavobacterium granuli</name>
    <dbReference type="NCBI Taxonomy" id="280093"/>
    <lineage>
        <taxon>Bacteria</taxon>
        <taxon>Pseudomonadati</taxon>
        <taxon>Bacteroidota</taxon>
        <taxon>Flavobacteriia</taxon>
        <taxon>Flavobacteriales</taxon>
        <taxon>Flavobacteriaceae</taxon>
        <taxon>Flavobacterium</taxon>
    </lineage>
</organism>
<feature type="signal peptide" evidence="2">
    <location>
        <begin position="1"/>
        <end position="20"/>
    </location>
</feature>
<name>A0ABU1S2Q0_9FLAO</name>
<keyword evidence="2" id="KW-0732">Signal</keyword>
<dbReference type="Proteomes" id="UP001261871">
    <property type="component" value="Unassembled WGS sequence"/>
</dbReference>
<gene>
    <name evidence="3" type="ORF">J2W95_001998</name>
</gene>
<dbReference type="SMART" id="SM00028">
    <property type="entry name" value="TPR"/>
    <property type="match status" value="3"/>
</dbReference>
<feature type="repeat" description="TPR" evidence="1">
    <location>
        <begin position="298"/>
        <end position="331"/>
    </location>
</feature>
<feature type="repeat" description="TPR" evidence="1">
    <location>
        <begin position="230"/>
        <end position="263"/>
    </location>
</feature>
<evidence type="ECO:0000313" key="3">
    <source>
        <dbReference type="EMBL" id="MDR6845291.1"/>
    </source>
</evidence>
<keyword evidence="1" id="KW-0802">TPR repeat</keyword>
<accession>A0ABU1S2Q0</accession>
<dbReference type="InterPro" id="IPR019734">
    <property type="entry name" value="TPR_rpt"/>
</dbReference>
<protein>
    <submittedName>
        <fullName evidence="3">Tetratricopeptide (TPR) repeat protein</fullName>
    </submittedName>
</protein>